<evidence type="ECO:0000313" key="6">
    <source>
        <dbReference type="Proteomes" id="UP000677054"/>
    </source>
</evidence>
<dbReference type="Gene3D" id="3.30.60.90">
    <property type="match status" value="2"/>
</dbReference>
<dbReference type="EMBL" id="LR907094">
    <property type="protein sequence ID" value="CAD7254040.1"/>
    <property type="molecule type" value="Genomic_DNA"/>
</dbReference>
<dbReference type="GO" id="GO:0035973">
    <property type="term" value="P:aggrephagy"/>
    <property type="evidence" value="ECO:0007669"/>
    <property type="project" value="TreeGrafter"/>
</dbReference>
<dbReference type="Pfam" id="PF00569">
    <property type="entry name" value="ZZ"/>
    <property type="match status" value="2"/>
</dbReference>
<dbReference type="InterPro" id="IPR052260">
    <property type="entry name" value="Autophagy_Rcpt_SigReg"/>
</dbReference>
<feature type="domain" description="ZZ-type" evidence="4">
    <location>
        <begin position="108"/>
        <end position="134"/>
    </location>
</feature>
<dbReference type="GO" id="GO:0007032">
    <property type="term" value="P:endosome organization"/>
    <property type="evidence" value="ECO:0007669"/>
    <property type="project" value="TreeGrafter"/>
</dbReference>
<dbReference type="AlphaFoldDB" id="A0A7R9AH60"/>
<keyword evidence="2" id="KW-0863">Zinc-finger</keyword>
<dbReference type="Proteomes" id="UP000677054">
    <property type="component" value="Unassembled WGS sequence"/>
</dbReference>
<dbReference type="GO" id="GO:0016235">
    <property type="term" value="C:aggresome"/>
    <property type="evidence" value="ECO:0007669"/>
    <property type="project" value="TreeGrafter"/>
</dbReference>
<keyword evidence="6" id="KW-1185">Reference proteome</keyword>
<dbReference type="GO" id="GO:0044753">
    <property type="term" value="C:amphisome"/>
    <property type="evidence" value="ECO:0007669"/>
    <property type="project" value="TreeGrafter"/>
</dbReference>
<dbReference type="PROSITE" id="PS01357">
    <property type="entry name" value="ZF_ZZ_1"/>
    <property type="match status" value="1"/>
</dbReference>
<evidence type="ECO:0000313" key="5">
    <source>
        <dbReference type="EMBL" id="CAD7254040.1"/>
    </source>
</evidence>
<proteinExistence type="predicted"/>
<dbReference type="GO" id="GO:0008270">
    <property type="term" value="F:zinc ion binding"/>
    <property type="evidence" value="ECO:0007669"/>
    <property type="project" value="UniProtKB-KW"/>
</dbReference>
<dbReference type="GO" id="GO:0070530">
    <property type="term" value="F:K63-linked polyubiquitin modification-dependent protein binding"/>
    <property type="evidence" value="ECO:0007669"/>
    <property type="project" value="TreeGrafter"/>
</dbReference>
<dbReference type="SUPFAM" id="SSF57850">
    <property type="entry name" value="RING/U-box"/>
    <property type="match status" value="3"/>
</dbReference>
<dbReference type="InterPro" id="IPR043145">
    <property type="entry name" value="Znf_ZZ_sf"/>
</dbReference>
<dbReference type="InterPro" id="IPR000433">
    <property type="entry name" value="Znf_ZZ"/>
</dbReference>
<dbReference type="EMBL" id="CAJPEV010007577">
    <property type="protein sequence ID" value="CAG0904830.1"/>
    <property type="molecule type" value="Genomic_DNA"/>
</dbReference>
<name>A0A7R9AH60_9CRUS</name>
<dbReference type="SMART" id="SM00291">
    <property type="entry name" value="ZnF_ZZ"/>
    <property type="match status" value="2"/>
</dbReference>
<evidence type="ECO:0000256" key="2">
    <source>
        <dbReference type="ARBA" id="ARBA00022771"/>
    </source>
</evidence>
<evidence type="ECO:0000256" key="3">
    <source>
        <dbReference type="ARBA" id="ARBA00022833"/>
    </source>
</evidence>
<gene>
    <name evidence="5" type="ORF">DSTB1V02_LOCUS13786</name>
</gene>
<dbReference type="GO" id="GO:0005080">
    <property type="term" value="F:protein kinase C binding"/>
    <property type="evidence" value="ECO:0007669"/>
    <property type="project" value="TreeGrafter"/>
</dbReference>
<sequence length="250" mass="28242">VCLQCPSYGHCPQCEARKTHKEHIMLRVPEPTFAFNYQPGVRCGGCGNAITDIRYRCITCPGFHLCPTCEERKPHSNHPTLRMLARTNPAATEMNQSSAPLVHGRVLCTGCKGPIIGFRYECVSCQEVSLCGKCEEKDNTHLEHPLLRFPTFVAQRCELIRMTERTQSSLMLSGRAERAWKLKTKEHDTNAWRARNSTSALHALRDKITPIIRCFASSSLKYALYVHCGASDLDAVLRYWREMIAFGPTV</sequence>
<dbReference type="GO" id="GO:0000423">
    <property type="term" value="P:mitophagy"/>
    <property type="evidence" value="ECO:0007669"/>
    <property type="project" value="TreeGrafter"/>
</dbReference>
<organism evidence="5">
    <name type="scientific">Darwinula stevensoni</name>
    <dbReference type="NCBI Taxonomy" id="69355"/>
    <lineage>
        <taxon>Eukaryota</taxon>
        <taxon>Metazoa</taxon>
        <taxon>Ecdysozoa</taxon>
        <taxon>Arthropoda</taxon>
        <taxon>Crustacea</taxon>
        <taxon>Oligostraca</taxon>
        <taxon>Ostracoda</taxon>
        <taxon>Podocopa</taxon>
        <taxon>Podocopida</taxon>
        <taxon>Darwinulocopina</taxon>
        <taxon>Darwinuloidea</taxon>
        <taxon>Darwinulidae</taxon>
        <taxon>Darwinula</taxon>
    </lineage>
</organism>
<evidence type="ECO:0000259" key="4">
    <source>
        <dbReference type="PROSITE" id="PS01357"/>
    </source>
</evidence>
<feature type="non-terminal residue" evidence="5">
    <location>
        <position position="1"/>
    </location>
</feature>
<keyword evidence="3" id="KW-0862">Zinc</keyword>
<dbReference type="PANTHER" id="PTHR15090:SF0">
    <property type="entry name" value="SEQUESTOSOME-1"/>
    <property type="match status" value="1"/>
</dbReference>
<evidence type="ECO:0000256" key="1">
    <source>
        <dbReference type="ARBA" id="ARBA00022723"/>
    </source>
</evidence>
<accession>A0A7R9AH60</accession>
<reference evidence="5" key="1">
    <citation type="submission" date="2020-11" db="EMBL/GenBank/DDBJ databases">
        <authorList>
            <person name="Tran Van P."/>
        </authorList>
    </citation>
    <scope>NUCLEOTIDE SEQUENCE</scope>
</reference>
<keyword evidence="1" id="KW-0479">Metal-binding</keyword>
<dbReference type="PANTHER" id="PTHR15090">
    <property type="entry name" value="SEQUESTOSOME 1-RELATED"/>
    <property type="match status" value="1"/>
</dbReference>
<dbReference type="OrthoDB" id="2122982at2759"/>
<protein>
    <recommendedName>
        <fullName evidence="4">ZZ-type domain-containing protein</fullName>
    </recommendedName>
</protein>